<keyword evidence="3" id="KW-1185">Reference proteome</keyword>
<accession>A0A7J7SFM0</accession>
<dbReference type="EMBL" id="JACAGB010000042">
    <property type="protein sequence ID" value="KAF6287148.1"/>
    <property type="molecule type" value="Genomic_DNA"/>
</dbReference>
<evidence type="ECO:0000313" key="3">
    <source>
        <dbReference type="Proteomes" id="UP000558488"/>
    </source>
</evidence>
<gene>
    <name evidence="2" type="ORF">mPipKuh1_009984</name>
</gene>
<reference evidence="2 3" key="1">
    <citation type="journal article" date="2020" name="Nature">
        <title>Six reference-quality genomes reveal evolution of bat adaptations.</title>
        <authorList>
            <person name="Jebb D."/>
            <person name="Huang Z."/>
            <person name="Pippel M."/>
            <person name="Hughes G.M."/>
            <person name="Lavrichenko K."/>
            <person name="Devanna P."/>
            <person name="Winkler S."/>
            <person name="Jermiin L.S."/>
            <person name="Skirmuntt E.C."/>
            <person name="Katzourakis A."/>
            <person name="Burkitt-Gray L."/>
            <person name="Ray D.A."/>
            <person name="Sullivan K.A.M."/>
            <person name="Roscito J.G."/>
            <person name="Kirilenko B.M."/>
            <person name="Davalos L.M."/>
            <person name="Corthals A.P."/>
            <person name="Power M.L."/>
            <person name="Jones G."/>
            <person name="Ransome R.D."/>
            <person name="Dechmann D.K.N."/>
            <person name="Locatelli A.G."/>
            <person name="Puechmaille S.J."/>
            <person name="Fedrigo O."/>
            <person name="Jarvis E.D."/>
            <person name="Hiller M."/>
            <person name="Vernes S.C."/>
            <person name="Myers E.W."/>
            <person name="Teeling E.C."/>
        </authorList>
    </citation>
    <scope>NUCLEOTIDE SEQUENCE [LARGE SCALE GENOMIC DNA]</scope>
    <source>
        <strain evidence="2">MPipKuh1</strain>
        <tissue evidence="2">Flight muscle</tissue>
    </source>
</reference>
<name>A0A7J7SFM0_PIPKU</name>
<feature type="region of interest" description="Disordered" evidence="1">
    <location>
        <begin position="68"/>
        <end position="103"/>
    </location>
</feature>
<dbReference type="Proteomes" id="UP000558488">
    <property type="component" value="Unassembled WGS sequence"/>
</dbReference>
<comment type="caution">
    <text evidence="2">The sequence shown here is derived from an EMBL/GenBank/DDBJ whole genome shotgun (WGS) entry which is preliminary data.</text>
</comment>
<protein>
    <submittedName>
        <fullName evidence="2">Uncharacterized protein</fullName>
    </submittedName>
</protein>
<feature type="compositionally biased region" description="Basic residues" evidence="1">
    <location>
        <begin position="93"/>
        <end position="103"/>
    </location>
</feature>
<organism evidence="2 3">
    <name type="scientific">Pipistrellus kuhlii</name>
    <name type="common">Kuhl's pipistrelle</name>
    <dbReference type="NCBI Taxonomy" id="59472"/>
    <lineage>
        <taxon>Eukaryota</taxon>
        <taxon>Metazoa</taxon>
        <taxon>Chordata</taxon>
        <taxon>Craniata</taxon>
        <taxon>Vertebrata</taxon>
        <taxon>Euteleostomi</taxon>
        <taxon>Mammalia</taxon>
        <taxon>Eutheria</taxon>
        <taxon>Laurasiatheria</taxon>
        <taxon>Chiroptera</taxon>
        <taxon>Yangochiroptera</taxon>
        <taxon>Vespertilionidae</taxon>
        <taxon>Pipistrellus</taxon>
    </lineage>
</organism>
<proteinExistence type="predicted"/>
<sequence>MSPHSPPVPILWLPRNSLLLGIAHPTLRGLEMALKSPVASRQSLRSFIKTRYIISPMYHPNSPCAVTRGRRHRTQQNPFYWPGPQQGGAGGTPRRKTNGQRTKRLGRGLLVPWTVSASWPTGPRVIPGRL</sequence>
<evidence type="ECO:0000256" key="1">
    <source>
        <dbReference type="SAM" id="MobiDB-lite"/>
    </source>
</evidence>
<dbReference type="AlphaFoldDB" id="A0A7J7SFM0"/>
<evidence type="ECO:0000313" key="2">
    <source>
        <dbReference type="EMBL" id="KAF6287148.1"/>
    </source>
</evidence>